<dbReference type="EMBL" id="JAAIJQ010000094">
    <property type="protein sequence ID" value="NEV64493.1"/>
    <property type="molecule type" value="Genomic_DNA"/>
</dbReference>
<evidence type="ECO:0000313" key="4">
    <source>
        <dbReference type="EMBL" id="NEV64493.1"/>
    </source>
</evidence>
<keyword evidence="5" id="KW-1185">Reference proteome</keyword>
<keyword evidence="3" id="KW-0472">Membrane</keyword>
<sequence>MPVMPTETWERLSPGLRRWLLIGAVLGAVALIAVIALDEPTTPRTRAEQARERLTRHLLTDADPRALGIDGLANRLAQLERELAQATARERQRGPGEAATLNRQVEQLRQSQQTEIQSLQQEITRLREELEARPTVPASAPPASTKPPEPVASELKNPRSAKPPALDDPALFEPKAASPLSTLSPRPAAQSTRANGPLTIRLVEQASATKAAASATTQPAGDPADTAIMIPAGSLLRGVLLSGMDAPTGRQARRDPYPALVRLKHTAILPNRFQADVRECFITVAGYGELSSERAFLRTEVITCVRRDGGVIEVPVDGYAVGEDGKVGLRGRLVSKQGQVIARAMQVAFLEGVSDVFNKSSVTTITTTSDGKVQYQDVLSVDSAQAAAITGTGKALDRLAQYYLDMAENIFPVIEVDAGRSIEVILNRGASLQLAQTQTRRGGRRGGGR</sequence>
<proteinExistence type="predicted"/>
<feature type="coiled-coil region" evidence="1">
    <location>
        <begin position="69"/>
        <end position="129"/>
    </location>
</feature>
<keyword evidence="3" id="KW-0812">Transmembrane</keyword>
<dbReference type="AlphaFoldDB" id="A0A6M0K6D7"/>
<keyword evidence="3" id="KW-1133">Transmembrane helix</keyword>
<feature type="region of interest" description="Disordered" evidence="2">
    <location>
        <begin position="131"/>
        <end position="196"/>
    </location>
</feature>
<comment type="caution">
    <text evidence="4">The sequence shown here is derived from an EMBL/GenBank/DDBJ whole genome shotgun (WGS) entry which is preliminary data.</text>
</comment>
<dbReference type="CDD" id="cd16430">
    <property type="entry name" value="TraB"/>
    <property type="match status" value="1"/>
</dbReference>
<feature type="transmembrane region" description="Helical" evidence="3">
    <location>
        <begin position="20"/>
        <end position="37"/>
    </location>
</feature>
<reference evidence="4 5" key="1">
    <citation type="submission" date="2020-02" db="EMBL/GenBank/DDBJ databases">
        <title>Genome sequences of Thiorhodococcus mannitoliphagus and Thiorhodococcus minor, purple sulfur photosynthetic bacteria in the gammaproteobacterial family, Chromatiaceae.</title>
        <authorList>
            <person name="Aviles F.A."/>
            <person name="Meyer T.E."/>
            <person name="Kyndt J.A."/>
        </authorList>
    </citation>
    <scope>NUCLEOTIDE SEQUENCE [LARGE SCALE GENOMIC DNA]</scope>
    <source>
        <strain evidence="4 5">DSM 11518</strain>
    </source>
</reference>
<name>A0A6M0K6D7_9GAMM</name>
<evidence type="ECO:0000256" key="2">
    <source>
        <dbReference type="SAM" id="MobiDB-lite"/>
    </source>
</evidence>
<evidence type="ECO:0000313" key="5">
    <source>
        <dbReference type="Proteomes" id="UP000483379"/>
    </source>
</evidence>
<dbReference type="InterPro" id="IPR005498">
    <property type="entry name" value="T4SS_VirB10/TraB/TrbI"/>
</dbReference>
<dbReference type="Proteomes" id="UP000483379">
    <property type="component" value="Unassembled WGS sequence"/>
</dbReference>
<protein>
    <submittedName>
        <fullName evidence="4">Conjugal transfer protein TraB</fullName>
    </submittedName>
</protein>
<accession>A0A6M0K6D7</accession>
<gene>
    <name evidence="4" type="ORF">G3446_21900</name>
</gene>
<keyword evidence="1" id="KW-0175">Coiled coil</keyword>
<organism evidence="4 5">
    <name type="scientific">Thiorhodococcus minor</name>
    <dbReference type="NCBI Taxonomy" id="57489"/>
    <lineage>
        <taxon>Bacteria</taxon>
        <taxon>Pseudomonadati</taxon>
        <taxon>Pseudomonadota</taxon>
        <taxon>Gammaproteobacteria</taxon>
        <taxon>Chromatiales</taxon>
        <taxon>Chromatiaceae</taxon>
        <taxon>Thiorhodococcus</taxon>
    </lineage>
</organism>
<feature type="compositionally biased region" description="Low complexity" evidence="2">
    <location>
        <begin position="133"/>
        <end position="143"/>
    </location>
</feature>
<evidence type="ECO:0000256" key="1">
    <source>
        <dbReference type="SAM" id="Coils"/>
    </source>
</evidence>
<feature type="compositionally biased region" description="Polar residues" evidence="2">
    <location>
        <begin position="179"/>
        <end position="194"/>
    </location>
</feature>
<dbReference type="Pfam" id="PF03743">
    <property type="entry name" value="TrbI"/>
    <property type="match status" value="1"/>
</dbReference>
<evidence type="ECO:0000256" key="3">
    <source>
        <dbReference type="SAM" id="Phobius"/>
    </source>
</evidence>